<feature type="domain" description="Tyr recombinase" evidence="5">
    <location>
        <begin position="178"/>
        <end position="413"/>
    </location>
</feature>
<dbReference type="Gene3D" id="1.10.443.10">
    <property type="entry name" value="Intergrase catalytic core"/>
    <property type="match status" value="1"/>
</dbReference>
<evidence type="ECO:0000259" key="5">
    <source>
        <dbReference type="PROSITE" id="PS51898"/>
    </source>
</evidence>
<proteinExistence type="inferred from homology"/>
<accession>A0A5C5WC07</accession>
<evidence type="ECO:0000256" key="1">
    <source>
        <dbReference type="ARBA" id="ARBA00008857"/>
    </source>
</evidence>
<dbReference type="PANTHER" id="PTHR30349:SF64">
    <property type="entry name" value="PROPHAGE INTEGRASE INTD-RELATED"/>
    <property type="match status" value="1"/>
</dbReference>
<dbReference type="InterPro" id="IPR010998">
    <property type="entry name" value="Integrase_recombinase_N"/>
</dbReference>
<dbReference type="AlphaFoldDB" id="A0A5C5WC07"/>
<evidence type="ECO:0000313" key="7">
    <source>
        <dbReference type="Proteomes" id="UP000318995"/>
    </source>
</evidence>
<dbReference type="Proteomes" id="UP000318995">
    <property type="component" value="Unassembled WGS sequence"/>
</dbReference>
<dbReference type="SUPFAM" id="SSF56349">
    <property type="entry name" value="DNA breaking-rejoining enzymes"/>
    <property type="match status" value="1"/>
</dbReference>
<keyword evidence="2" id="KW-0238">DNA-binding</keyword>
<dbReference type="InterPro" id="IPR011010">
    <property type="entry name" value="DNA_brk_join_enz"/>
</dbReference>
<comment type="caution">
    <text evidence="6">The sequence shown here is derived from an EMBL/GenBank/DDBJ whole genome shotgun (WGS) entry which is preliminary data.</text>
</comment>
<dbReference type="InterPro" id="IPR013762">
    <property type="entry name" value="Integrase-like_cat_sf"/>
</dbReference>
<dbReference type="PROSITE" id="PS51898">
    <property type="entry name" value="TYR_RECOMBINASE"/>
    <property type="match status" value="1"/>
</dbReference>
<dbReference type="OrthoDB" id="254233at2"/>
<dbReference type="Gene3D" id="1.10.150.130">
    <property type="match status" value="1"/>
</dbReference>
<evidence type="ECO:0000256" key="4">
    <source>
        <dbReference type="SAM" id="MobiDB-lite"/>
    </source>
</evidence>
<name>A0A5C5WC07_9BACT</name>
<dbReference type="GO" id="GO:0006310">
    <property type="term" value="P:DNA recombination"/>
    <property type="evidence" value="ECO:0007669"/>
    <property type="project" value="UniProtKB-KW"/>
</dbReference>
<keyword evidence="3" id="KW-0233">DNA recombination</keyword>
<dbReference type="PANTHER" id="PTHR30349">
    <property type="entry name" value="PHAGE INTEGRASE-RELATED"/>
    <property type="match status" value="1"/>
</dbReference>
<keyword evidence="7" id="KW-1185">Reference proteome</keyword>
<dbReference type="EMBL" id="SJPH01000002">
    <property type="protein sequence ID" value="TWT47182.1"/>
    <property type="molecule type" value="Genomic_DNA"/>
</dbReference>
<reference evidence="6 7" key="1">
    <citation type="submission" date="2019-02" db="EMBL/GenBank/DDBJ databases">
        <title>Deep-cultivation of Planctomycetes and their phenomic and genomic characterization uncovers novel biology.</title>
        <authorList>
            <person name="Wiegand S."/>
            <person name="Jogler M."/>
            <person name="Boedeker C."/>
            <person name="Pinto D."/>
            <person name="Vollmers J."/>
            <person name="Rivas-Marin E."/>
            <person name="Kohn T."/>
            <person name="Peeters S.H."/>
            <person name="Heuer A."/>
            <person name="Rast P."/>
            <person name="Oberbeckmann S."/>
            <person name="Bunk B."/>
            <person name="Jeske O."/>
            <person name="Meyerdierks A."/>
            <person name="Storesund J.E."/>
            <person name="Kallscheuer N."/>
            <person name="Luecker S."/>
            <person name="Lage O.M."/>
            <person name="Pohl T."/>
            <person name="Merkel B.J."/>
            <person name="Hornburger P."/>
            <person name="Mueller R.-W."/>
            <person name="Bruemmer F."/>
            <person name="Labrenz M."/>
            <person name="Spormann A.M."/>
            <person name="Op Den Camp H."/>
            <person name="Overmann J."/>
            <person name="Amann R."/>
            <person name="Jetten M.S.M."/>
            <person name="Mascher T."/>
            <person name="Medema M.H."/>
            <person name="Devos D.P."/>
            <person name="Kaster A.-K."/>
            <person name="Ovreas L."/>
            <person name="Rohde M."/>
            <person name="Galperin M.Y."/>
            <person name="Jogler C."/>
        </authorList>
    </citation>
    <scope>NUCLEOTIDE SEQUENCE [LARGE SCALE GENOMIC DNA]</scope>
    <source>
        <strain evidence="6 7">Pla111</strain>
    </source>
</reference>
<organism evidence="6 7">
    <name type="scientific">Botrimarina hoheduenensis</name>
    <dbReference type="NCBI Taxonomy" id="2528000"/>
    <lineage>
        <taxon>Bacteria</taxon>
        <taxon>Pseudomonadati</taxon>
        <taxon>Planctomycetota</taxon>
        <taxon>Planctomycetia</taxon>
        <taxon>Pirellulales</taxon>
        <taxon>Lacipirellulaceae</taxon>
        <taxon>Botrimarina</taxon>
    </lineage>
</organism>
<feature type="compositionally biased region" description="Polar residues" evidence="4">
    <location>
        <begin position="302"/>
        <end position="312"/>
    </location>
</feature>
<dbReference type="RefSeq" id="WP_146571615.1">
    <property type="nucleotide sequence ID" value="NZ_SJPH01000002.1"/>
</dbReference>
<dbReference type="InterPro" id="IPR002104">
    <property type="entry name" value="Integrase_catalytic"/>
</dbReference>
<dbReference type="CDD" id="cd00397">
    <property type="entry name" value="DNA_BRE_C"/>
    <property type="match status" value="1"/>
</dbReference>
<dbReference type="GO" id="GO:0015074">
    <property type="term" value="P:DNA integration"/>
    <property type="evidence" value="ECO:0007669"/>
    <property type="project" value="InterPro"/>
</dbReference>
<dbReference type="GO" id="GO:0003677">
    <property type="term" value="F:DNA binding"/>
    <property type="evidence" value="ECO:0007669"/>
    <property type="project" value="UniProtKB-KW"/>
</dbReference>
<comment type="similarity">
    <text evidence="1">Belongs to the 'phage' integrase family.</text>
</comment>
<feature type="region of interest" description="Disordered" evidence="4">
    <location>
        <begin position="289"/>
        <end position="316"/>
    </location>
</feature>
<dbReference type="Pfam" id="PF00589">
    <property type="entry name" value="Phage_integrase"/>
    <property type="match status" value="1"/>
</dbReference>
<evidence type="ECO:0000313" key="6">
    <source>
        <dbReference type="EMBL" id="TWT47182.1"/>
    </source>
</evidence>
<evidence type="ECO:0000256" key="2">
    <source>
        <dbReference type="ARBA" id="ARBA00023125"/>
    </source>
</evidence>
<gene>
    <name evidence="6" type="ORF">Pla111_07940</name>
</gene>
<evidence type="ECO:0000256" key="3">
    <source>
        <dbReference type="ARBA" id="ARBA00023172"/>
    </source>
</evidence>
<sequence length="416" mass="47199">MPRPKKLIPSYRKHRASGQAVVNVNGRTVYLGPHGTRASHREYDRVIAEWLARGRAPEPTADRRISVVELCARYLTFAKTYYQKNGRCTKVVPGVKCVIRYLREWYGREPAADFGPIALKAIRQRMVEDGLSRRYVNDHVDRVKRMFKWAASEQLVPHETYHALALVAGLRRGKTAARETKPIPPVDDATVNATLPFLSTVVGDMVRLQRLTGMRPAEVCQLRPCDLDRTEEVWVFTPASHKTEHHGRERTIFIGPRGQALLEKYLHGDPQRCCFRPCDAEAERLAKRSKSRKVPLAYGNRPGTNRKTQPQRSPGECYETDAYRRAIHRACDRAFPHPTLKPCTDLTSAEQAALNAWQSAHRWSPNRLRHTAATEVRKRFGLEHAQVMLGHASANVTQIYAERDHAKGVEVAKALG</sequence>
<dbReference type="InterPro" id="IPR050090">
    <property type="entry name" value="Tyrosine_recombinase_XerCD"/>
</dbReference>
<protein>
    <submittedName>
        <fullName evidence="6">Site-specific tyrosine recombinase XerC</fullName>
    </submittedName>
</protein>